<dbReference type="Pfam" id="PF00989">
    <property type="entry name" value="PAS"/>
    <property type="match status" value="1"/>
</dbReference>
<evidence type="ECO:0000256" key="10">
    <source>
        <dbReference type="SAM" id="Coils"/>
    </source>
</evidence>
<evidence type="ECO:0000256" key="6">
    <source>
        <dbReference type="ARBA" id="ARBA00022777"/>
    </source>
</evidence>
<dbReference type="SMART" id="SM00387">
    <property type="entry name" value="HATPase_c"/>
    <property type="match status" value="1"/>
</dbReference>
<evidence type="ECO:0000313" key="17">
    <source>
        <dbReference type="Proteomes" id="UP000597507"/>
    </source>
</evidence>
<dbReference type="PROSITE" id="PS50112">
    <property type="entry name" value="PAS"/>
    <property type="match status" value="3"/>
</dbReference>
<evidence type="ECO:0000259" key="14">
    <source>
        <dbReference type="PROSITE" id="PS50112"/>
    </source>
</evidence>
<dbReference type="SMART" id="SM00091">
    <property type="entry name" value="PAS"/>
    <property type="match status" value="3"/>
</dbReference>
<dbReference type="PANTHER" id="PTHR43065:SF49">
    <property type="entry name" value="HISTIDINE KINASE"/>
    <property type="match status" value="1"/>
</dbReference>
<evidence type="ECO:0000259" key="12">
    <source>
        <dbReference type="PROSITE" id="PS50109"/>
    </source>
</evidence>
<dbReference type="InterPro" id="IPR036097">
    <property type="entry name" value="HisK_dim/P_sf"/>
</dbReference>
<dbReference type="InterPro" id="IPR005467">
    <property type="entry name" value="His_kinase_dom"/>
</dbReference>
<evidence type="ECO:0000256" key="9">
    <source>
        <dbReference type="PROSITE-ProRule" id="PRU00169"/>
    </source>
</evidence>
<feature type="domain" description="PAC" evidence="15">
    <location>
        <begin position="340"/>
        <end position="392"/>
    </location>
</feature>
<evidence type="ECO:0000259" key="15">
    <source>
        <dbReference type="PROSITE" id="PS50113"/>
    </source>
</evidence>
<dbReference type="Gene3D" id="3.30.450.20">
    <property type="entry name" value="PAS domain"/>
    <property type="match status" value="3"/>
</dbReference>
<dbReference type="Gene3D" id="1.10.287.130">
    <property type="match status" value="1"/>
</dbReference>
<dbReference type="SMART" id="SM00448">
    <property type="entry name" value="REC"/>
    <property type="match status" value="1"/>
</dbReference>
<comment type="caution">
    <text evidence="16">The sequence shown here is derived from an EMBL/GenBank/DDBJ whole genome shotgun (WGS) entry which is preliminary data.</text>
</comment>
<dbReference type="Proteomes" id="UP000597507">
    <property type="component" value="Unassembled WGS sequence"/>
</dbReference>
<dbReference type="SMART" id="SM00388">
    <property type="entry name" value="HisKA"/>
    <property type="match status" value="1"/>
</dbReference>
<dbReference type="GO" id="GO:0000155">
    <property type="term" value="F:phosphorelay sensor kinase activity"/>
    <property type="evidence" value="ECO:0007669"/>
    <property type="project" value="InterPro"/>
</dbReference>
<feature type="modified residue" description="4-aspartylphosphate" evidence="9">
    <location>
        <position position="709"/>
    </location>
</feature>
<dbReference type="SUPFAM" id="SSF52172">
    <property type="entry name" value="CheY-like"/>
    <property type="match status" value="1"/>
</dbReference>
<dbReference type="InterPro" id="IPR001610">
    <property type="entry name" value="PAC"/>
</dbReference>
<evidence type="ECO:0000256" key="7">
    <source>
        <dbReference type="ARBA" id="ARBA00022840"/>
    </source>
</evidence>
<dbReference type="InterPro" id="IPR036890">
    <property type="entry name" value="HATPase_C_sf"/>
</dbReference>
<dbReference type="InterPro" id="IPR000700">
    <property type="entry name" value="PAS-assoc_C"/>
</dbReference>
<dbReference type="Gene3D" id="3.40.50.2300">
    <property type="match status" value="1"/>
</dbReference>
<sequence length="776" mass="84522">MQNKVIELKPAAADRRYRVLAEALTDLAICTLDPQGRIESWNPGAERLLGFSAAEAIGQPFTRVHAGERQAAAALAAAAESGRHETEGWRTRRDGSRFWAASVLVAARDEAGRVTGFAELTRDVSARREAELRLTDSERRFRILVEGVTDYAIFMLDTDGRVTNWNPGAERIKGYTAEEAVGTHFSRFYTPEDRAADRPTRALATAARTGRFETEGWRVRKDGSRFWASVVIDAIRDEEGRLIGFAKITRDVTETREAQRRLEESERHFRLLVQSVTDYAIFMLDLSGRVTSWNEGARRITGYAAGEIIGEHVSRFHTEEDRAAGMPARGLVLAAGEGRFEAEGWRVRKDGSRFWASVVIEPVRDEAGRLIGFAKVTRDISERREAQRALEEMREQLSQALRLEAVGQLTGGVAHDFNNLLQVIDGGLRLLERRFPKEAGKATEIIASMRQATARGASLTRQLLAFARRLPLRAEVVDTAARLREIAALAARSLRGDIRIETDIPDGLWPIEVDPAQFELALLNVAINARDAMPRGGVLRIAAENATLHAPGEGLEGDCVVIRVGDTGTGIPRELLGRVLEPFFTTKPPGKGTGLGLSQAFGFARQSGGALGIESEVGRGTTVTFRLPATKRSPVSRTQRDAAAAGPQDSGPAAPVRVLVVDDDPTVARLAAELLEGAGHRATAVPDARAALELLERSRGADFDLVFTDVLMPGGISGLDLARAIRARWPLLPVLLASGYAGSYAGAAARELPVVHKPYSEAELLRAVAKLSRGRG</sequence>
<dbReference type="InterPro" id="IPR003661">
    <property type="entry name" value="HisK_dim/P_dom"/>
</dbReference>
<proteinExistence type="predicted"/>
<dbReference type="InterPro" id="IPR013767">
    <property type="entry name" value="PAS_fold"/>
</dbReference>
<dbReference type="Gene3D" id="3.30.565.10">
    <property type="entry name" value="Histidine kinase-like ATPase, C-terminal domain"/>
    <property type="match status" value="1"/>
</dbReference>
<dbReference type="SUPFAM" id="SSF55785">
    <property type="entry name" value="PYP-like sensor domain (PAS domain)"/>
    <property type="match status" value="3"/>
</dbReference>
<feature type="region of interest" description="Disordered" evidence="11">
    <location>
        <begin position="629"/>
        <end position="651"/>
    </location>
</feature>
<accession>A0A8J2Z8N6</accession>
<dbReference type="PROSITE" id="PS50109">
    <property type="entry name" value="HIS_KIN"/>
    <property type="match status" value="1"/>
</dbReference>
<feature type="domain" description="Response regulatory" evidence="13">
    <location>
        <begin position="657"/>
        <end position="772"/>
    </location>
</feature>
<dbReference type="InterPro" id="IPR035965">
    <property type="entry name" value="PAS-like_dom_sf"/>
</dbReference>
<dbReference type="NCBIfam" id="TIGR00229">
    <property type="entry name" value="sensory_box"/>
    <property type="match status" value="3"/>
</dbReference>
<keyword evidence="3 9" id="KW-0597">Phosphoprotein</keyword>
<dbReference type="AlphaFoldDB" id="A0A8J2Z8N6"/>
<dbReference type="Pfam" id="PF00072">
    <property type="entry name" value="Response_reg"/>
    <property type="match status" value="1"/>
</dbReference>
<dbReference type="PROSITE" id="PS50110">
    <property type="entry name" value="RESPONSE_REGULATORY"/>
    <property type="match status" value="1"/>
</dbReference>
<feature type="coiled-coil region" evidence="10">
    <location>
        <begin position="376"/>
        <end position="403"/>
    </location>
</feature>
<evidence type="ECO:0000256" key="2">
    <source>
        <dbReference type="ARBA" id="ARBA00012438"/>
    </source>
</evidence>
<feature type="domain" description="PAC" evidence="15">
    <location>
        <begin position="84"/>
        <end position="136"/>
    </location>
</feature>
<dbReference type="Pfam" id="PF02518">
    <property type="entry name" value="HATPase_c"/>
    <property type="match status" value="1"/>
</dbReference>
<dbReference type="SMART" id="SM00086">
    <property type="entry name" value="PAC"/>
    <property type="match status" value="3"/>
</dbReference>
<dbReference type="PRINTS" id="PR00344">
    <property type="entry name" value="BCTRLSENSOR"/>
</dbReference>
<feature type="domain" description="PAS" evidence="14">
    <location>
        <begin position="13"/>
        <end position="59"/>
    </location>
</feature>
<keyword evidence="17" id="KW-1185">Reference proteome</keyword>
<keyword evidence="8" id="KW-0902">Two-component regulatory system</keyword>
<dbReference type="PANTHER" id="PTHR43065">
    <property type="entry name" value="SENSOR HISTIDINE KINASE"/>
    <property type="match status" value="1"/>
</dbReference>
<keyword evidence="4" id="KW-0808">Transferase</keyword>
<comment type="catalytic activity">
    <reaction evidence="1">
        <text>ATP + protein L-histidine = ADP + protein N-phospho-L-histidine.</text>
        <dbReference type="EC" id="2.7.13.3"/>
    </reaction>
</comment>
<dbReference type="InterPro" id="IPR003594">
    <property type="entry name" value="HATPase_dom"/>
</dbReference>
<dbReference type="InterPro" id="IPR004358">
    <property type="entry name" value="Sig_transdc_His_kin-like_C"/>
</dbReference>
<organism evidence="16 17">
    <name type="scientific">Caldovatus sediminis</name>
    <dbReference type="NCBI Taxonomy" id="2041189"/>
    <lineage>
        <taxon>Bacteria</taxon>
        <taxon>Pseudomonadati</taxon>
        <taxon>Pseudomonadota</taxon>
        <taxon>Alphaproteobacteria</taxon>
        <taxon>Acetobacterales</taxon>
        <taxon>Roseomonadaceae</taxon>
        <taxon>Caldovatus</taxon>
    </lineage>
</organism>
<feature type="domain" description="PAS" evidence="14">
    <location>
        <begin position="137"/>
        <end position="210"/>
    </location>
</feature>
<gene>
    <name evidence="16" type="ORF">GCM10010964_07050</name>
</gene>
<evidence type="ECO:0000256" key="5">
    <source>
        <dbReference type="ARBA" id="ARBA00022741"/>
    </source>
</evidence>
<keyword evidence="5" id="KW-0547">Nucleotide-binding</keyword>
<dbReference type="EC" id="2.7.13.3" evidence="2"/>
<evidence type="ECO:0000256" key="4">
    <source>
        <dbReference type="ARBA" id="ARBA00022679"/>
    </source>
</evidence>
<evidence type="ECO:0000256" key="1">
    <source>
        <dbReference type="ARBA" id="ARBA00000085"/>
    </source>
</evidence>
<reference evidence="16 17" key="1">
    <citation type="journal article" date="2014" name="Int. J. Syst. Evol. Microbiol.">
        <title>Complete genome sequence of Corynebacterium casei LMG S-19264T (=DSM 44701T), isolated from a smear-ripened cheese.</title>
        <authorList>
            <consortium name="US DOE Joint Genome Institute (JGI-PGF)"/>
            <person name="Walter F."/>
            <person name="Albersmeier A."/>
            <person name="Kalinowski J."/>
            <person name="Ruckert C."/>
        </authorList>
    </citation>
    <scope>NUCLEOTIDE SEQUENCE [LARGE SCALE GENOMIC DNA]</scope>
    <source>
        <strain evidence="16 17">CGMCC 1.16330</strain>
    </source>
</reference>
<keyword evidence="6 16" id="KW-0418">Kinase</keyword>
<dbReference type="EMBL" id="BMKS01000002">
    <property type="protein sequence ID" value="GGG21449.1"/>
    <property type="molecule type" value="Genomic_DNA"/>
</dbReference>
<dbReference type="SUPFAM" id="SSF47384">
    <property type="entry name" value="Homodimeric domain of signal transducing histidine kinase"/>
    <property type="match status" value="1"/>
</dbReference>
<evidence type="ECO:0000259" key="13">
    <source>
        <dbReference type="PROSITE" id="PS50110"/>
    </source>
</evidence>
<dbReference type="CDD" id="cd00130">
    <property type="entry name" value="PAS"/>
    <property type="match status" value="3"/>
</dbReference>
<feature type="domain" description="Histidine kinase" evidence="12">
    <location>
        <begin position="412"/>
        <end position="631"/>
    </location>
</feature>
<evidence type="ECO:0000256" key="11">
    <source>
        <dbReference type="SAM" id="MobiDB-lite"/>
    </source>
</evidence>
<dbReference type="CDD" id="cd00082">
    <property type="entry name" value="HisKA"/>
    <property type="match status" value="1"/>
</dbReference>
<dbReference type="RefSeq" id="WP_188898532.1">
    <property type="nucleotide sequence ID" value="NZ_BMKS01000002.1"/>
</dbReference>
<dbReference type="InterPro" id="IPR000014">
    <property type="entry name" value="PAS"/>
</dbReference>
<evidence type="ECO:0000256" key="8">
    <source>
        <dbReference type="ARBA" id="ARBA00023012"/>
    </source>
</evidence>
<evidence type="ECO:0000313" key="16">
    <source>
        <dbReference type="EMBL" id="GGG21449.1"/>
    </source>
</evidence>
<name>A0A8J2Z8N6_9PROT</name>
<dbReference type="SUPFAM" id="SSF55874">
    <property type="entry name" value="ATPase domain of HSP90 chaperone/DNA topoisomerase II/histidine kinase"/>
    <property type="match status" value="1"/>
</dbReference>
<protein>
    <recommendedName>
        <fullName evidence="2">histidine kinase</fullName>
        <ecNumber evidence="2">2.7.13.3</ecNumber>
    </recommendedName>
</protein>
<dbReference type="InterPro" id="IPR001789">
    <property type="entry name" value="Sig_transdc_resp-reg_receiver"/>
</dbReference>
<feature type="domain" description="PAC" evidence="15">
    <location>
        <begin position="212"/>
        <end position="264"/>
    </location>
</feature>
<keyword evidence="7" id="KW-0067">ATP-binding</keyword>
<dbReference type="PROSITE" id="PS50113">
    <property type="entry name" value="PAC"/>
    <property type="match status" value="3"/>
</dbReference>
<dbReference type="Pfam" id="PF13426">
    <property type="entry name" value="PAS_9"/>
    <property type="match status" value="2"/>
</dbReference>
<feature type="domain" description="PAS" evidence="14">
    <location>
        <begin position="265"/>
        <end position="320"/>
    </location>
</feature>
<evidence type="ECO:0000256" key="3">
    <source>
        <dbReference type="ARBA" id="ARBA00022553"/>
    </source>
</evidence>
<dbReference type="InterPro" id="IPR011006">
    <property type="entry name" value="CheY-like_superfamily"/>
</dbReference>
<keyword evidence="10" id="KW-0175">Coiled coil</keyword>